<reference evidence="10 12" key="1">
    <citation type="journal article" date="2014" name="BMC Genomics">
        <title>Genome sequence of Anopheles sinensis provides insight into genetics basis of mosquito competence for malaria parasites.</title>
        <authorList>
            <person name="Zhou D."/>
            <person name="Zhang D."/>
            <person name="Ding G."/>
            <person name="Shi L."/>
            <person name="Hou Q."/>
            <person name="Ye Y."/>
            <person name="Xu Y."/>
            <person name="Zhou H."/>
            <person name="Xiong C."/>
            <person name="Li S."/>
            <person name="Yu J."/>
            <person name="Hong S."/>
            <person name="Yu X."/>
            <person name="Zou P."/>
            <person name="Chen C."/>
            <person name="Chang X."/>
            <person name="Wang W."/>
            <person name="Lv Y."/>
            <person name="Sun Y."/>
            <person name="Ma L."/>
            <person name="Shen B."/>
            <person name="Zhu C."/>
        </authorList>
    </citation>
    <scope>NUCLEOTIDE SEQUENCE [LARGE SCALE GENOMIC DNA]</scope>
</reference>
<evidence type="ECO:0000256" key="6">
    <source>
        <dbReference type="ARBA" id="ARBA00022989"/>
    </source>
</evidence>
<evidence type="ECO:0000256" key="3">
    <source>
        <dbReference type="ARBA" id="ARBA00020827"/>
    </source>
</evidence>
<protein>
    <recommendedName>
        <fullName evidence="3">ER membrane protein complex subunit 6</fullName>
    </recommendedName>
    <alternativeName>
        <fullName evidence="8">Transmembrane protein 93</fullName>
    </alternativeName>
</protein>
<dbReference type="OMA" id="MKANFEW"/>
<organism evidence="10">
    <name type="scientific">Anopheles sinensis</name>
    <name type="common">Mosquito</name>
    <dbReference type="NCBI Taxonomy" id="74873"/>
    <lineage>
        <taxon>Eukaryota</taxon>
        <taxon>Metazoa</taxon>
        <taxon>Ecdysozoa</taxon>
        <taxon>Arthropoda</taxon>
        <taxon>Hexapoda</taxon>
        <taxon>Insecta</taxon>
        <taxon>Pterygota</taxon>
        <taxon>Neoptera</taxon>
        <taxon>Endopterygota</taxon>
        <taxon>Diptera</taxon>
        <taxon>Nematocera</taxon>
        <taxon>Culicoidea</taxon>
        <taxon>Culicidae</taxon>
        <taxon>Anophelinae</taxon>
        <taxon>Anopheles</taxon>
    </lineage>
</organism>
<keyword evidence="7 9" id="KW-0472">Membrane</keyword>
<dbReference type="GO" id="GO:0000045">
    <property type="term" value="P:autophagosome assembly"/>
    <property type="evidence" value="ECO:0007669"/>
    <property type="project" value="TreeGrafter"/>
</dbReference>
<comment type="similarity">
    <text evidence="2">Belongs to the EMC6 family.</text>
</comment>
<sequence length="116" mass="13135">MSTTRVKTRETKSGEVIAYSDTAIRNNASAVEYCRTSMAALSGSTAGRRSRTNRHSGVLFYVLAVLCLWQMLLLKSGSNWEKYFISRKSLLTHGFLSGLCTYVLFWTFLYGMVHVY</sequence>
<dbReference type="PANTHER" id="PTHR20994:SF0">
    <property type="entry name" value="ER MEMBRANE PROTEIN COMPLEX SUBUNIT 6"/>
    <property type="match status" value="1"/>
</dbReference>
<evidence type="ECO:0000256" key="4">
    <source>
        <dbReference type="ARBA" id="ARBA00022692"/>
    </source>
</evidence>
<dbReference type="AlphaFoldDB" id="A0A084WR12"/>
<dbReference type="Proteomes" id="UP000030765">
    <property type="component" value="Unassembled WGS sequence"/>
</dbReference>
<accession>A0A084WR12</accession>
<evidence type="ECO:0000256" key="8">
    <source>
        <dbReference type="ARBA" id="ARBA00031072"/>
    </source>
</evidence>
<dbReference type="OrthoDB" id="16510at2759"/>
<proteinExistence type="inferred from homology"/>
<keyword evidence="6 9" id="KW-1133">Transmembrane helix</keyword>
<keyword evidence="4 9" id="KW-0812">Transmembrane</keyword>
<reference evidence="11" key="2">
    <citation type="submission" date="2020-05" db="UniProtKB">
        <authorList>
            <consortium name="EnsemblMetazoa"/>
        </authorList>
    </citation>
    <scope>IDENTIFICATION</scope>
</reference>
<keyword evidence="5" id="KW-0256">Endoplasmic reticulum</keyword>
<evidence type="ECO:0000313" key="12">
    <source>
        <dbReference type="Proteomes" id="UP000030765"/>
    </source>
</evidence>
<dbReference type="VEuPathDB" id="VectorBase:ASIC020910"/>
<dbReference type="VEuPathDB" id="VectorBase:ASIS011642"/>
<evidence type="ECO:0000313" key="11">
    <source>
        <dbReference type="EnsemblMetazoa" id="ASIC020910-PA"/>
    </source>
</evidence>
<feature type="transmembrane region" description="Helical" evidence="9">
    <location>
        <begin position="58"/>
        <end position="74"/>
    </location>
</feature>
<evidence type="ECO:0000256" key="5">
    <source>
        <dbReference type="ARBA" id="ARBA00022824"/>
    </source>
</evidence>
<feature type="transmembrane region" description="Helical" evidence="9">
    <location>
        <begin position="94"/>
        <end position="113"/>
    </location>
</feature>
<dbReference type="GO" id="GO:0072546">
    <property type="term" value="C:EMC complex"/>
    <property type="evidence" value="ECO:0007669"/>
    <property type="project" value="InterPro"/>
</dbReference>
<evidence type="ECO:0000256" key="2">
    <source>
        <dbReference type="ARBA" id="ARBA00009436"/>
    </source>
</evidence>
<name>A0A084WR12_ANOSI</name>
<dbReference type="STRING" id="74873.A0A084WR12"/>
<dbReference type="PANTHER" id="PTHR20994">
    <property type="entry name" value="ER MEMBRANE PROTEIN COMPLEX SUBUNIT 6"/>
    <property type="match status" value="1"/>
</dbReference>
<comment type="subcellular location">
    <subcellularLocation>
        <location evidence="1">Endoplasmic reticulum membrane</location>
        <topology evidence="1">Multi-pass membrane protein</topology>
    </subcellularLocation>
</comment>
<dbReference type="GO" id="GO:0034975">
    <property type="term" value="P:protein folding in endoplasmic reticulum"/>
    <property type="evidence" value="ECO:0007669"/>
    <property type="project" value="TreeGrafter"/>
</dbReference>
<evidence type="ECO:0000256" key="9">
    <source>
        <dbReference type="SAM" id="Phobius"/>
    </source>
</evidence>
<dbReference type="EMBL" id="KE525402">
    <property type="protein sequence ID" value="KFB52656.1"/>
    <property type="molecule type" value="Genomic_DNA"/>
</dbReference>
<evidence type="ECO:0000313" key="10">
    <source>
        <dbReference type="EMBL" id="KFB52656.1"/>
    </source>
</evidence>
<keyword evidence="12" id="KW-1185">Reference proteome</keyword>
<dbReference type="Pfam" id="PF07019">
    <property type="entry name" value="EMC6"/>
    <property type="match status" value="1"/>
</dbReference>
<dbReference type="EMBL" id="ATLV01025884">
    <property type="status" value="NOT_ANNOTATED_CDS"/>
    <property type="molecule type" value="Genomic_DNA"/>
</dbReference>
<evidence type="ECO:0000256" key="1">
    <source>
        <dbReference type="ARBA" id="ARBA00004477"/>
    </source>
</evidence>
<gene>
    <name evidence="10" type="ORF">ZHAS_00020910</name>
</gene>
<dbReference type="InterPro" id="IPR008504">
    <property type="entry name" value="Emc6"/>
</dbReference>
<dbReference type="InterPro" id="IPR029008">
    <property type="entry name" value="EMC6-like"/>
</dbReference>
<evidence type="ECO:0000256" key="7">
    <source>
        <dbReference type="ARBA" id="ARBA00023136"/>
    </source>
</evidence>
<dbReference type="EnsemblMetazoa" id="ASIC020910-RA">
    <property type="protein sequence ID" value="ASIC020910-PA"/>
    <property type="gene ID" value="ASIC020910"/>
</dbReference>